<comment type="caution">
    <text evidence="1">The sequence shown here is derived from an EMBL/GenBank/DDBJ whole genome shotgun (WGS) entry which is preliminary data.</text>
</comment>
<organism evidence="1 2">
    <name type="scientific">Actinomycetospora termitidis</name>
    <dbReference type="NCBI Taxonomy" id="3053470"/>
    <lineage>
        <taxon>Bacteria</taxon>
        <taxon>Bacillati</taxon>
        <taxon>Actinomycetota</taxon>
        <taxon>Actinomycetes</taxon>
        <taxon>Pseudonocardiales</taxon>
        <taxon>Pseudonocardiaceae</taxon>
        <taxon>Actinomycetospora</taxon>
    </lineage>
</organism>
<gene>
    <name evidence="1" type="ORF">QRT03_02400</name>
</gene>
<dbReference type="EMBL" id="JASVWF010000001">
    <property type="protein sequence ID" value="MDL5154793.1"/>
    <property type="molecule type" value="Genomic_DNA"/>
</dbReference>
<name>A0ABT7M2A5_9PSEU</name>
<keyword evidence="2" id="KW-1185">Reference proteome</keyword>
<accession>A0ABT7M2A5</accession>
<dbReference type="Proteomes" id="UP001231924">
    <property type="component" value="Unassembled WGS sequence"/>
</dbReference>
<reference evidence="1 2" key="1">
    <citation type="submission" date="2023-06" db="EMBL/GenBank/DDBJ databases">
        <title>Actinomycetospora Odt1-22.</title>
        <authorList>
            <person name="Supong K."/>
        </authorList>
    </citation>
    <scope>NUCLEOTIDE SEQUENCE [LARGE SCALE GENOMIC DNA]</scope>
    <source>
        <strain evidence="1 2">Odt1-22</strain>
    </source>
</reference>
<sequence length="100" mass="10405">MSDGFTLPPDALREAVEGIRAAVADAARAGGTMSAALLELGRLVPGTRTAAQAAVLARTWRSDVERWSEAAEALGDLLEETAADIGLTDGELARLLGEAW</sequence>
<evidence type="ECO:0000313" key="1">
    <source>
        <dbReference type="EMBL" id="MDL5154793.1"/>
    </source>
</evidence>
<evidence type="ECO:0000313" key="2">
    <source>
        <dbReference type="Proteomes" id="UP001231924"/>
    </source>
</evidence>
<proteinExistence type="predicted"/>
<dbReference type="RefSeq" id="WP_286050845.1">
    <property type="nucleotide sequence ID" value="NZ_JASVWF010000001.1"/>
</dbReference>
<protein>
    <submittedName>
        <fullName evidence="1">Uncharacterized protein</fullName>
    </submittedName>
</protein>